<dbReference type="Proteomes" id="UP000643610">
    <property type="component" value="Unassembled WGS sequence"/>
</dbReference>
<comment type="caution">
    <text evidence="2">The sequence shown here is derived from an EMBL/GenBank/DDBJ whole genome shotgun (WGS) entry which is preliminary data.</text>
</comment>
<evidence type="ECO:0000313" key="2">
    <source>
        <dbReference type="EMBL" id="MBC3831214.1"/>
    </source>
</evidence>
<feature type="signal peptide" evidence="1">
    <location>
        <begin position="1"/>
        <end position="30"/>
    </location>
</feature>
<evidence type="ECO:0000256" key="1">
    <source>
        <dbReference type="SAM" id="SignalP"/>
    </source>
</evidence>
<name>A0ABR6XNZ1_9BURK</name>
<evidence type="ECO:0000313" key="3">
    <source>
        <dbReference type="Proteomes" id="UP000643610"/>
    </source>
</evidence>
<reference evidence="2 3" key="1">
    <citation type="submission" date="2020-08" db="EMBL/GenBank/DDBJ databases">
        <title>Novel species isolated from subtropical streams in China.</title>
        <authorList>
            <person name="Lu H."/>
        </authorList>
    </citation>
    <scope>NUCLEOTIDE SEQUENCE [LARGE SCALE GENOMIC DNA]</scope>
    <source>
        <strain evidence="2 3">KCTC 52442</strain>
    </source>
</reference>
<protein>
    <submittedName>
        <fullName evidence="2">Uncharacterized protein</fullName>
    </submittedName>
</protein>
<dbReference type="RefSeq" id="WP_186890231.1">
    <property type="nucleotide sequence ID" value="NZ_JACOFU010000002.1"/>
</dbReference>
<proteinExistence type="predicted"/>
<organism evidence="2 3">
    <name type="scientific">Undibacterium amnicola</name>
    <dbReference type="NCBI Taxonomy" id="1834038"/>
    <lineage>
        <taxon>Bacteria</taxon>
        <taxon>Pseudomonadati</taxon>
        <taxon>Pseudomonadota</taxon>
        <taxon>Betaproteobacteria</taxon>
        <taxon>Burkholderiales</taxon>
        <taxon>Oxalobacteraceae</taxon>
        <taxon>Undibacterium</taxon>
    </lineage>
</organism>
<feature type="chain" id="PRO_5047405535" evidence="1">
    <location>
        <begin position="31"/>
        <end position="228"/>
    </location>
</feature>
<sequence>MNQSQLNNRVLNKSVLLLAGVSLLAFQSLAQVKENTFDVLGSMMDTSKKEINARQTIEATKTGFLDSKYHKMHKEGYWQFFQGSSSAKKGEYCTAMFMREGMGVTIMGPGGSYKGALMMLFNGNDNPAFPTSPKPSKVLVSLKQGQDSPVSLHVLNYTLGTMELPVAVFAVPSIEAALASMDDKLDFHLEYKGQKIVDVEWQGGHAARDELKKCLAGQAFNTKNPLKD</sequence>
<dbReference type="EMBL" id="JACOFU010000002">
    <property type="protein sequence ID" value="MBC3831214.1"/>
    <property type="molecule type" value="Genomic_DNA"/>
</dbReference>
<gene>
    <name evidence="2" type="ORF">H8K33_06825</name>
</gene>
<keyword evidence="1" id="KW-0732">Signal</keyword>
<accession>A0ABR6XNZ1</accession>
<keyword evidence="3" id="KW-1185">Reference proteome</keyword>